<reference evidence="1" key="1">
    <citation type="submission" date="2021-03" db="EMBL/GenBank/DDBJ databases">
        <authorList>
            <person name="Tagirdzhanova G."/>
        </authorList>
    </citation>
    <scope>NUCLEOTIDE SEQUENCE</scope>
</reference>
<protein>
    <submittedName>
        <fullName evidence="1">Uncharacterized protein</fullName>
    </submittedName>
</protein>
<organism evidence="1 2">
    <name type="scientific">Imshaugia aleurites</name>
    <dbReference type="NCBI Taxonomy" id="172621"/>
    <lineage>
        <taxon>Eukaryota</taxon>
        <taxon>Fungi</taxon>
        <taxon>Dikarya</taxon>
        <taxon>Ascomycota</taxon>
        <taxon>Pezizomycotina</taxon>
        <taxon>Lecanoromycetes</taxon>
        <taxon>OSLEUM clade</taxon>
        <taxon>Lecanoromycetidae</taxon>
        <taxon>Lecanorales</taxon>
        <taxon>Lecanorineae</taxon>
        <taxon>Parmeliaceae</taxon>
        <taxon>Imshaugia</taxon>
    </lineage>
</organism>
<accession>A0A8H3G4U4</accession>
<dbReference type="EMBL" id="CAJPDT010000079">
    <property type="protein sequence ID" value="CAF9934814.1"/>
    <property type="molecule type" value="Genomic_DNA"/>
</dbReference>
<name>A0A8H3G4U4_9LECA</name>
<evidence type="ECO:0000313" key="1">
    <source>
        <dbReference type="EMBL" id="CAF9934814.1"/>
    </source>
</evidence>
<dbReference type="Proteomes" id="UP000664534">
    <property type="component" value="Unassembled WGS sequence"/>
</dbReference>
<proteinExistence type="predicted"/>
<keyword evidence="2" id="KW-1185">Reference proteome</keyword>
<dbReference type="AlphaFoldDB" id="A0A8H3G4U4"/>
<evidence type="ECO:0000313" key="2">
    <source>
        <dbReference type="Proteomes" id="UP000664534"/>
    </source>
</evidence>
<gene>
    <name evidence="1" type="ORF">IMSHALPRED_009845</name>
</gene>
<sequence length="143" mass="16907">MMFFNRVRCSSNVPSIHSKPIQQEPREEIRAQKLVEFLPMSIEGVKMKSKYVGKGLYRGDVVALFTDLPEQRHQLPKLFEIYVERRKSNRQSRYEKEGWKELCARCKGNDIKLYRKETDGGFGKEYEQFETAGMFNPHGWRLV</sequence>
<comment type="caution">
    <text evidence="1">The sequence shown here is derived from an EMBL/GenBank/DDBJ whole genome shotgun (WGS) entry which is preliminary data.</text>
</comment>